<dbReference type="RefSeq" id="WP_235011307.1">
    <property type="nucleotide sequence ID" value="NZ_FNVA01000001.1"/>
</dbReference>
<sequence length="704" mass="76874">MTFSLVVPRPKFSLLQPMVAGGCLLLAACLLPVHAAQAQTLKTRTAPEVAAAAQDTPNHSSSYYHYGLARMYEEQAAATGRQDLATQAIEQFKLALDADPDARTLQDGLSNLYFRLGRIREAVSSAQDQVNKHPDDVDAHQLLGRVFLRSLGDGQGAQSAQMLAAAIKEYETIAKLKPKDLETHVLLGQLYGLNHDTLKAEDEFKAAQQIDGNNEDVVLNLARLYSEQGENDKAAELIAAVPEDDRSVRMDFALAGLYDQLHQSTKAVQAYKGALAQDPDNTDAKRGLAQALLSAGQNDEAAKVYADILKSNPEDAQALIREADVQRQKGHYEQALSTLKKAQALASDNLELNYNLALVYDALGRYDEASSTLKQMLKATATPDGKYADQDANNRGLFLDRLGIVSREAGNVDTAVDTYRQMVALGGEYRARGYDGIVSSYRDAHQWAKALDAAAEAAKALPANHDVQLNYASQLGDAGKLDDALKLANAQLTNTPSDREVYFTIADINARARRFKDAEAALAKVETLSTKAPEKVFLNDYRANLAEKQKLYDQAEMDYRKGLAIDPSNASIANDYGYMLADRGKQLDEAVTMLKKAVDFDPQNGAFLDSLAWAYFKQGQYALAEDCERKAVMRMGTDPALHDHLGEIYAHSGKLQQAIAEWQKALDFYATSLAPDADPSDVAKVQKKLEGARVRLAHGGAPTK</sequence>
<keyword evidence="2 3" id="KW-0802">TPR repeat</keyword>
<feature type="signal peptide" evidence="4">
    <location>
        <begin position="1"/>
        <end position="38"/>
    </location>
</feature>
<dbReference type="InterPro" id="IPR011990">
    <property type="entry name" value="TPR-like_helical_dom_sf"/>
</dbReference>
<dbReference type="Gene3D" id="1.25.40.10">
    <property type="entry name" value="Tetratricopeptide repeat domain"/>
    <property type="match status" value="5"/>
</dbReference>
<reference evidence="5 6" key="1">
    <citation type="submission" date="2016-10" db="EMBL/GenBank/DDBJ databases">
        <authorList>
            <person name="de Groot N.N."/>
        </authorList>
    </citation>
    <scope>NUCLEOTIDE SEQUENCE [LARGE SCALE GENOMIC DNA]</scope>
    <source>
        <strain evidence="5 6">DSM 22489</strain>
    </source>
</reference>
<dbReference type="Pfam" id="PF14559">
    <property type="entry name" value="TPR_19"/>
    <property type="match status" value="3"/>
</dbReference>
<feature type="chain" id="PRO_5009285023" evidence="4">
    <location>
        <begin position="39"/>
        <end position="704"/>
    </location>
</feature>
<name>A0A1H5TG79_9BACT</name>
<feature type="repeat" description="TPR" evidence="3">
    <location>
        <begin position="248"/>
        <end position="281"/>
    </location>
</feature>
<evidence type="ECO:0000256" key="1">
    <source>
        <dbReference type="ARBA" id="ARBA00022737"/>
    </source>
</evidence>
<dbReference type="AlphaFoldDB" id="A0A1H5TG79"/>
<feature type="repeat" description="TPR" evidence="3">
    <location>
        <begin position="316"/>
        <end position="349"/>
    </location>
</feature>
<keyword evidence="6" id="KW-1185">Reference proteome</keyword>
<dbReference type="Pfam" id="PF13432">
    <property type="entry name" value="TPR_16"/>
    <property type="match status" value="2"/>
</dbReference>
<keyword evidence="1" id="KW-0677">Repeat</keyword>
<evidence type="ECO:0000256" key="3">
    <source>
        <dbReference type="PROSITE-ProRule" id="PRU00339"/>
    </source>
</evidence>
<evidence type="ECO:0000313" key="6">
    <source>
        <dbReference type="Proteomes" id="UP000236728"/>
    </source>
</evidence>
<evidence type="ECO:0000256" key="4">
    <source>
        <dbReference type="SAM" id="SignalP"/>
    </source>
</evidence>
<keyword evidence="4" id="KW-0732">Signal</keyword>
<dbReference type="SUPFAM" id="SSF48452">
    <property type="entry name" value="TPR-like"/>
    <property type="match status" value="2"/>
</dbReference>
<protein>
    <submittedName>
        <fullName evidence="5">Tetratricopeptide repeat-containing protein</fullName>
    </submittedName>
</protein>
<dbReference type="PROSITE" id="PS50005">
    <property type="entry name" value="TPR"/>
    <property type="match status" value="4"/>
</dbReference>
<dbReference type="InterPro" id="IPR019734">
    <property type="entry name" value="TPR_rpt"/>
</dbReference>
<feature type="repeat" description="TPR" evidence="3">
    <location>
        <begin position="639"/>
        <end position="672"/>
    </location>
</feature>
<evidence type="ECO:0000313" key="5">
    <source>
        <dbReference type="EMBL" id="SEF61816.1"/>
    </source>
</evidence>
<organism evidence="5 6">
    <name type="scientific">Bryocella elongata</name>
    <dbReference type="NCBI Taxonomy" id="863522"/>
    <lineage>
        <taxon>Bacteria</taxon>
        <taxon>Pseudomonadati</taxon>
        <taxon>Acidobacteriota</taxon>
        <taxon>Terriglobia</taxon>
        <taxon>Terriglobales</taxon>
        <taxon>Acidobacteriaceae</taxon>
        <taxon>Bryocella</taxon>
    </lineage>
</organism>
<dbReference type="PANTHER" id="PTHR45586">
    <property type="entry name" value="TPR REPEAT-CONTAINING PROTEIN PA4667"/>
    <property type="match status" value="1"/>
</dbReference>
<feature type="repeat" description="TPR" evidence="3">
    <location>
        <begin position="282"/>
        <end position="315"/>
    </location>
</feature>
<proteinExistence type="predicted"/>
<dbReference type="InterPro" id="IPR051012">
    <property type="entry name" value="CellSynth/LPSAsmb/PSIAsmb"/>
</dbReference>
<gene>
    <name evidence="5" type="ORF">SAMN05421819_0599</name>
</gene>
<dbReference type="Proteomes" id="UP000236728">
    <property type="component" value="Unassembled WGS sequence"/>
</dbReference>
<accession>A0A1H5TG79</accession>
<dbReference type="PANTHER" id="PTHR45586:SF1">
    <property type="entry name" value="LIPOPOLYSACCHARIDE ASSEMBLY PROTEIN B"/>
    <property type="match status" value="1"/>
</dbReference>
<dbReference type="EMBL" id="FNVA01000001">
    <property type="protein sequence ID" value="SEF61816.1"/>
    <property type="molecule type" value="Genomic_DNA"/>
</dbReference>
<dbReference type="SMART" id="SM00028">
    <property type="entry name" value="TPR"/>
    <property type="match status" value="12"/>
</dbReference>
<evidence type="ECO:0000256" key="2">
    <source>
        <dbReference type="ARBA" id="ARBA00022803"/>
    </source>
</evidence>